<keyword evidence="8 9" id="KW-0460">Magnesium</keyword>
<dbReference type="EC" id="6.3.2.3" evidence="9"/>
<keyword evidence="7 9" id="KW-0067">ATP-binding</keyword>
<comment type="catalytic activity">
    <reaction evidence="9">
        <text>gamma-L-glutamyl-L-cysteine + glycine + ATP = glutathione + ADP + phosphate + H(+)</text>
        <dbReference type="Rhea" id="RHEA:13557"/>
        <dbReference type="ChEBI" id="CHEBI:15378"/>
        <dbReference type="ChEBI" id="CHEBI:30616"/>
        <dbReference type="ChEBI" id="CHEBI:43474"/>
        <dbReference type="ChEBI" id="CHEBI:57305"/>
        <dbReference type="ChEBI" id="CHEBI:57925"/>
        <dbReference type="ChEBI" id="CHEBI:58173"/>
        <dbReference type="ChEBI" id="CHEBI:456216"/>
        <dbReference type="EC" id="6.3.2.3"/>
    </reaction>
</comment>
<dbReference type="Gene3D" id="3.40.50.1760">
    <property type="entry name" value="Glutathione synthase, substrate-binding domain superfamily, eukaryotic"/>
    <property type="match status" value="1"/>
</dbReference>
<name>A0ABQ8GBE5_9PEZI</name>
<evidence type="ECO:0000256" key="1">
    <source>
        <dbReference type="ARBA" id="ARBA00004965"/>
    </source>
</evidence>
<dbReference type="Pfam" id="PF03199">
    <property type="entry name" value="GSH_synthase"/>
    <property type="match status" value="1"/>
</dbReference>
<dbReference type="PANTHER" id="PTHR11130:SF0">
    <property type="entry name" value="GLUTATHIONE SYNTHETASE"/>
    <property type="match status" value="1"/>
</dbReference>
<dbReference type="Gene3D" id="1.10.1080.10">
    <property type="entry name" value="Glutathione Synthetase, Chain A, domain 3"/>
    <property type="match status" value="1"/>
</dbReference>
<dbReference type="Pfam" id="PF03917">
    <property type="entry name" value="GSH_synth_ATP"/>
    <property type="match status" value="1"/>
</dbReference>
<evidence type="ECO:0000256" key="4">
    <source>
        <dbReference type="ARBA" id="ARBA00022684"/>
    </source>
</evidence>
<evidence type="ECO:0000259" key="10">
    <source>
        <dbReference type="Pfam" id="PF03199"/>
    </source>
</evidence>
<dbReference type="EMBL" id="JAGTJR010000012">
    <property type="protein sequence ID" value="KAH7051043.1"/>
    <property type="molecule type" value="Genomic_DNA"/>
</dbReference>
<comment type="cofactor">
    <cofactor evidence="9">
        <name>Mg(2+)</name>
        <dbReference type="ChEBI" id="CHEBI:18420"/>
    </cofactor>
    <text evidence="9">Binds 1 Mg(2+) ion per subunit.</text>
</comment>
<comment type="pathway">
    <text evidence="1 9">Sulfur metabolism; glutathione biosynthesis; glutathione from L-cysteine and L-glutamate: step 2/2.</text>
</comment>
<evidence type="ECO:0000313" key="12">
    <source>
        <dbReference type="Proteomes" id="UP000774617"/>
    </source>
</evidence>
<evidence type="ECO:0000256" key="5">
    <source>
        <dbReference type="ARBA" id="ARBA00022723"/>
    </source>
</evidence>
<dbReference type="InterPro" id="IPR016185">
    <property type="entry name" value="PreATP-grasp_dom_sf"/>
</dbReference>
<keyword evidence="4 9" id="KW-0317">Glutathione biosynthesis</keyword>
<evidence type="ECO:0000256" key="8">
    <source>
        <dbReference type="ARBA" id="ARBA00022842"/>
    </source>
</evidence>
<reference evidence="11 12" key="1">
    <citation type="journal article" date="2021" name="Nat. Commun.">
        <title>Genetic determinants of endophytism in the Arabidopsis root mycobiome.</title>
        <authorList>
            <person name="Mesny F."/>
            <person name="Miyauchi S."/>
            <person name="Thiergart T."/>
            <person name="Pickel B."/>
            <person name="Atanasova L."/>
            <person name="Karlsson M."/>
            <person name="Huettel B."/>
            <person name="Barry K.W."/>
            <person name="Haridas S."/>
            <person name="Chen C."/>
            <person name="Bauer D."/>
            <person name="Andreopoulos W."/>
            <person name="Pangilinan J."/>
            <person name="LaButti K."/>
            <person name="Riley R."/>
            <person name="Lipzen A."/>
            <person name="Clum A."/>
            <person name="Drula E."/>
            <person name="Henrissat B."/>
            <person name="Kohler A."/>
            <person name="Grigoriev I.V."/>
            <person name="Martin F.M."/>
            <person name="Hacquard S."/>
        </authorList>
    </citation>
    <scope>NUCLEOTIDE SEQUENCE [LARGE SCALE GENOMIC DNA]</scope>
    <source>
        <strain evidence="11 12">MPI-SDFR-AT-0080</strain>
    </source>
</reference>
<evidence type="ECO:0000256" key="7">
    <source>
        <dbReference type="ARBA" id="ARBA00022840"/>
    </source>
</evidence>
<comment type="similarity">
    <text evidence="2 9">Belongs to the eukaryotic GSH synthase family.</text>
</comment>
<dbReference type="InterPro" id="IPR014049">
    <property type="entry name" value="Glutathione_synthase_N_euk"/>
</dbReference>
<evidence type="ECO:0000256" key="2">
    <source>
        <dbReference type="ARBA" id="ARBA00010385"/>
    </source>
</evidence>
<accession>A0ABQ8GBE5</accession>
<dbReference type="InterPro" id="IPR037013">
    <property type="entry name" value="GSH-S_sub-bd_sf"/>
</dbReference>
<sequence length="515" mass="56621">MTQSIYPAYPPDLTEEQANFLLTNLKDWSIARGLAVRPAPSFISASQDPSGVLATTAPVTLFPSLFPRHCFDEGFAIQKAYNELYAAIAQDEEWLKSIVEELLEVDDFVAKLWQVHVDVKEEGYAQDLTLGLFRSDYMVHVDPSESDAKPQIKQVEFNTIASSFGGLSTQVSALHKYLLSIDAYPAELESVIKQDLLPHSQSVPSLAAGLAAAHSAYGPSRSSNPLCVLFVVQDPERNVFDQRHLEYSLFADHGVRSFRVPFSKVLSYTKLDSDRNLIYTPPHVSGKSYEVTTIYYRAGYSPDDFPTNAEWAARLHLERSRAIKCPSILLQLAGCKKVQQVLATPQSPHLAHFLPDGTTSARVLKTFAPIYPMDKSEAGLEARKLATNPETAQRYVLKPQREGGGNNIYRGAIPPFLSKLPESHWPAYILMEMIEPPAQNNVILRNGEVQKGGVICELGVYGVCLWKNGAGTGSPGQILVNREAGYLLRTKGNQSEEGGVAAGFGAVDSCCLVET</sequence>
<dbReference type="PANTHER" id="PTHR11130">
    <property type="entry name" value="GLUTATHIONE SYNTHETASE"/>
    <property type="match status" value="1"/>
</dbReference>
<dbReference type="Proteomes" id="UP000774617">
    <property type="component" value="Unassembled WGS sequence"/>
</dbReference>
<dbReference type="NCBIfam" id="TIGR01986">
    <property type="entry name" value="glut_syn_euk"/>
    <property type="match status" value="1"/>
</dbReference>
<dbReference type="PIRSF" id="PIRSF001558">
    <property type="entry name" value="GSHase"/>
    <property type="match status" value="1"/>
</dbReference>
<evidence type="ECO:0000313" key="11">
    <source>
        <dbReference type="EMBL" id="KAH7051043.1"/>
    </source>
</evidence>
<dbReference type="SUPFAM" id="SSF52440">
    <property type="entry name" value="PreATP-grasp domain"/>
    <property type="match status" value="1"/>
</dbReference>
<dbReference type="InterPro" id="IPR014042">
    <property type="entry name" value="Glutathione_synthase_a-hlx"/>
</dbReference>
<feature type="domain" description="Glutathione synthase substrate-binding" evidence="10">
    <location>
        <begin position="227"/>
        <end position="333"/>
    </location>
</feature>
<keyword evidence="12" id="KW-1185">Reference proteome</keyword>
<dbReference type="Gene3D" id="3.30.1490.50">
    <property type="match status" value="1"/>
</dbReference>
<dbReference type="Gene3D" id="3.30.1490.80">
    <property type="match status" value="1"/>
</dbReference>
<dbReference type="SUPFAM" id="SSF56059">
    <property type="entry name" value="Glutathione synthetase ATP-binding domain-like"/>
    <property type="match status" value="1"/>
</dbReference>
<evidence type="ECO:0000256" key="3">
    <source>
        <dbReference type="ARBA" id="ARBA00022598"/>
    </source>
</evidence>
<dbReference type="InterPro" id="IPR005615">
    <property type="entry name" value="Glutathione_synthase"/>
</dbReference>
<organism evidence="11 12">
    <name type="scientific">Macrophomina phaseolina</name>
    <dbReference type="NCBI Taxonomy" id="35725"/>
    <lineage>
        <taxon>Eukaryota</taxon>
        <taxon>Fungi</taxon>
        <taxon>Dikarya</taxon>
        <taxon>Ascomycota</taxon>
        <taxon>Pezizomycotina</taxon>
        <taxon>Dothideomycetes</taxon>
        <taxon>Dothideomycetes incertae sedis</taxon>
        <taxon>Botryosphaeriales</taxon>
        <taxon>Botryosphaeriaceae</taxon>
        <taxon>Macrophomina</taxon>
    </lineage>
</organism>
<keyword evidence="5 9" id="KW-0479">Metal-binding</keyword>
<proteinExistence type="inferred from homology"/>
<evidence type="ECO:0000256" key="9">
    <source>
        <dbReference type="PIRNR" id="PIRNR001558"/>
    </source>
</evidence>
<gene>
    <name evidence="11" type="ORF">B0J12DRAFT_661875</name>
</gene>
<dbReference type="InterPro" id="IPR004887">
    <property type="entry name" value="GSH_synth_subst-bd"/>
</dbReference>
<evidence type="ECO:0000256" key="6">
    <source>
        <dbReference type="ARBA" id="ARBA00022741"/>
    </source>
</evidence>
<dbReference type="InterPro" id="IPR014709">
    <property type="entry name" value="Glutathione_synthase_C_euk"/>
</dbReference>
<protein>
    <recommendedName>
        <fullName evidence="9">Glutathione synthetase</fullName>
        <shortName evidence="9">GSH-S</shortName>
        <ecNumber evidence="9">6.3.2.3</ecNumber>
    </recommendedName>
</protein>
<keyword evidence="3 9" id="KW-0436">Ligase</keyword>
<keyword evidence="6 9" id="KW-0547">Nucleotide-binding</keyword>
<dbReference type="Gene3D" id="3.30.470.20">
    <property type="entry name" value="ATP-grasp fold, B domain"/>
    <property type="match status" value="1"/>
</dbReference>
<comment type="caution">
    <text evidence="11">The sequence shown here is derived from an EMBL/GenBank/DDBJ whole genome shotgun (WGS) entry which is preliminary data.</text>
</comment>